<name>A0A1I8HRG7_9PLAT</name>
<evidence type="ECO:0000313" key="1">
    <source>
        <dbReference type="Proteomes" id="UP000095280"/>
    </source>
</evidence>
<dbReference type="AlphaFoldDB" id="A0A1I8HRG7"/>
<sequence>MRSGRLAQHLGLAQRNLGGWPSN</sequence>
<organism evidence="1 2">
    <name type="scientific">Macrostomum lignano</name>
    <dbReference type="NCBI Taxonomy" id="282301"/>
    <lineage>
        <taxon>Eukaryota</taxon>
        <taxon>Metazoa</taxon>
        <taxon>Spiralia</taxon>
        <taxon>Lophotrochozoa</taxon>
        <taxon>Platyhelminthes</taxon>
        <taxon>Rhabditophora</taxon>
        <taxon>Macrostomorpha</taxon>
        <taxon>Macrostomida</taxon>
        <taxon>Macrostomidae</taxon>
        <taxon>Macrostomum</taxon>
    </lineage>
</organism>
<protein>
    <submittedName>
        <fullName evidence="2">Uncharacterized protein</fullName>
    </submittedName>
</protein>
<accession>A0A1I8HRG7</accession>
<dbReference type="WBParaSite" id="maker-uti_cns_0007442-snap-gene-0.3-mRNA-1">
    <property type="protein sequence ID" value="maker-uti_cns_0007442-snap-gene-0.3-mRNA-1"/>
    <property type="gene ID" value="maker-uti_cns_0007442-snap-gene-0.3"/>
</dbReference>
<proteinExistence type="predicted"/>
<keyword evidence="1" id="KW-1185">Reference proteome</keyword>
<dbReference type="Proteomes" id="UP000095280">
    <property type="component" value="Unplaced"/>
</dbReference>
<reference evidence="2" key="1">
    <citation type="submission" date="2016-11" db="UniProtKB">
        <authorList>
            <consortium name="WormBaseParasite"/>
        </authorList>
    </citation>
    <scope>IDENTIFICATION</scope>
</reference>
<evidence type="ECO:0000313" key="2">
    <source>
        <dbReference type="WBParaSite" id="maker-uti_cns_0007442-snap-gene-0.3-mRNA-1"/>
    </source>
</evidence>